<dbReference type="GO" id="GO:0043546">
    <property type="term" value="F:molybdopterin cofactor binding"/>
    <property type="evidence" value="ECO:0007669"/>
    <property type="project" value="TreeGrafter"/>
</dbReference>
<keyword evidence="2" id="KW-1133">Transmembrane helix</keyword>
<dbReference type="Gene3D" id="3.90.420.10">
    <property type="entry name" value="Oxidoreductase, molybdopterin-binding domain"/>
    <property type="match status" value="1"/>
</dbReference>
<feature type="transmembrane region" description="Helical" evidence="2">
    <location>
        <begin position="71"/>
        <end position="90"/>
    </location>
</feature>
<dbReference type="GO" id="GO:0008482">
    <property type="term" value="F:sulfite oxidase activity"/>
    <property type="evidence" value="ECO:0007669"/>
    <property type="project" value="TreeGrafter"/>
</dbReference>
<gene>
    <name evidence="5" type="ORF">GT755_20730</name>
</gene>
<feature type="transmembrane region" description="Helical" evidence="2">
    <location>
        <begin position="185"/>
        <end position="206"/>
    </location>
</feature>
<evidence type="ECO:0000313" key="6">
    <source>
        <dbReference type="Proteomes" id="UP000479526"/>
    </source>
</evidence>
<protein>
    <submittedName>
        <fullName evidence="5">Molybdopterin-dependent oxidoreductase</fullName>
    </submittedName>
</protein>
<dbReference type="Proteomes" id="UP000479526">
    <property type="component" value="Unassembled WGS sequence"/>
</dbReference>
<reference evidence="5 6" key="1">
    <citation type="submission" date="2020-01" db="EMBL/GenBank/DDBJ databases">
        <title>Herbidospora sp. NEAU-GS84 nov., a novel actinomycete isolated from soil.</title>
        <authorList>
            <person name="Han L."/>
        </authorList>
    </citation>
    <scope>NUCLEOTIDE SEQUENCE [LARGE SCALE GENOMIC DNA]</scope>
    <source>
        <strain evidence="5 6">NEAU-GS84</strain>
    </source>
</reference>
<dbReference type="PANTHER" id="PTHR19372:SF7">
    <property type="entry name" value="SULFITE OXIDASE, MITOCHONDRIAL"/>
    <property type="match status" value="1"/>
</dbReference>
<dbReference type="EMBL" id="WXEW01000006">
    <property type="protein sequence ID" value="NAS24105.1"/>
    <property type="molecule type" value="Genomic_DNA"/>
</dbReference>
<dbReference type="GO" id="GO:0020037">
    <property type="term" value="F:heme binding"/>
    <property type="evidence" value="ECO:0007669"/>
    <property type="project" value="TreeGrafter"/>
</dbReference>
<feature type="signal peptide" evidence="3">
    <location>
        <begin position="1"/>
        <end position="23"/>
    </location>
</feature>
<evidence type="ECO:0000256" key="1">
    <source>
        <dbReference type="SAM" id="MobiDB-lite"/>
    </source>
</evidence>
<feature type="region of interest" description="Disordered" evidence="1">
    <location>
        <begin position="504"/>
        <end position="525"/>
    </location>
</feature>
<comment type="caution">
    <text evidence="5">The sequence shown here is derived from an EMBL/GenBank/DDBJ whole genome shotgun (WGS) entry which is preliminary data.</text>
</comment>
<sequence length="533" mass="55966">MTSRSTAPSWAAALAGLTAAAVAVGVGQLAAGVIGGDSSPVVAVGGAAVDLSPSWLKNWAIATFGENDKTVLIGGIFVVIALLAAGFGVLARIRVGYGRLALLVFGVVGAWAAATRPDAGMLDVLPSLLAAWAGAATLSRIFRRLEPVEVAEPIRETAESHPAPLEQPPVMLAGDRLRTIDRRSLFTGVATGAGVAVVTGAAGVWLGGRNDVAAERAQVAAALPKPAKPLPPLPAGVDFKIPNLAPFVTPNHDFYRVDTALALPNVDPNTWSLKIHGMVERPIELSFAELLKRPIVEADLTLTCVSNPVGGPYVGNARWLGVAMAGVLREAGIKAGADMLLSTSADGWTAGTPVEVVMDGRDALFAFAMNGEPLPVAHGFPVRQVVPGLYGYVSATKWVVDVNVTRFDQETAYWTDRGWDAKGPIKTQSRIDTPRNKTKPGRNVIAGVAWAQTKGIAKVEVKVDDGPWQEARLAEVPGPDTWRQWTIDVDLTSGLHTLSCRATDATGETQTNRGAPPEPNGATGYHRVLIETT</sequence>
<feature type="transmembrane region" description="Helical" evidence="2">
    <location>
        <begin position="120"/>
        <end position="138"/>
    </location>
</feature>
<feature type="domain" description="Oxidoreductase molybdopterin-binding" evidence="4">
    <location>
        <begin position="262"/>
        <end position="411"/>
    </location>
</feature>
<feature type="transmembrane region" description="Helical" evidence="2">
    <location>
        <begin position="97"/>
        <end position="114"/>
    </location>
</feature>
<dbReference type="GO" id="GO:0006790">
    <property type="term" value="P:sulfur compound metabolic process"/>
    <property type="evidence" value="ECO:0007669"/>
    <property type="project" value="TreeGrafter"/>
</dbReference>
<accession>A0A7C9J4C9</accession>
<evidence type="ECO:0000313" key="5">
    <source>
        <dbReference type="EMBL" id="NAS24105.1"/>
    </source>
</evidence>
<dbReference type="InterPro" id="IPR000572">
    <property type="entry name" value="OxRdtase_Mopterin-bd_dom"/>
</dbReference>
<name>A0A7C9J4C9_9ACTN</name>
<evidence type="ECO:0000256" key="3">
    <source>
        <dbReference type="SAM" id="SignalP"/>
    </source>
</evidence>
<dbReference type="PANTHER" id="PTHR19372">
    <property type="entry name" value="SULFITE REDUCTASE"/>
    <property type="match status" value="1"/>
</dbReference>
<feature type="chain" id="PRO_5039188495" evidence="3">
    <location>
        <begin position="24"/>
        <end position="533"/>
    </location>
</feature>
<proteinExistence type="predicted"/>
<keyword evidence="6" id="KW-1185">Reference proteome</keyword>
<dbReference type="RefSeq" id="WP_161481326.1">
    <property type="nucleotide sequence ID" value="NZ_WXEW01000006.1"/>
</dbReference>
<organism evidence="5 6">
    <name type="scientific">Herbidospora solisilvae</name>
    <dbReference type="NCBI Taxonomy" id="2696284"/>
    <lineage>
        <taxon>Bacteria</taxon>
        <taxon>Bacillati</taxon>
        <taxon>Actinomycetota</taxon>
        <taxon>Actinomycetes</taxon>
        <taxon>Streptosporangiales</taxon>
        <taxon>Streptosporangiaceae</taxon>
        <taxon>Herbidospora</taxon>
    </lineage>
</organism>
<keyword evidence="3" id="KW-0732">Signal</keyword>
<dbReference type="InterPro" id="IPR036374">
    <property type="entry name" value="OxRdtase_Mopterin-bd_sf"/>
</dbReference>
<dbReference type="AlphaFoldDB" id="A0A7C9J4C9"/>
<dbReference type="InterPro" id="IPR014756">
    <property type="entry name" value="Ig_E-set"/>
</dbReference>
<dbReference type="SUPFAM" id="SSF81296">
    <property type="entry name" value="E set domains"/>
    <property type="match status" value="1"/>
</dbReference>
<keyword evidence="2" id="KW-0812">Transmembrane</keyword>
<dbReference type="SUPFAM" id="SSF56524">
    <property type="entry name" value="Oxidoreductase molybdopterin-binding domain"/>
    <property type="match status" value="1"/>
</dbReference>
<dbReference type="Gene3D" id="2.60.40.650">
    <property type="match status" value="1"/>
</dbReference>
<dbReference type="Pfam" id="PF00174">
    <property type="entry name" value="Oxidored_molyb"/>
    <property type="match status" value="1"/>
</dbReference>
<keyword evidence="2" id="KW-0472">Membrane</keyword>
<evidence type="ECO:0000256" key="2">
    <source>
        <dbReference type="SAM" id="Phobius"/>
    </source>
</evidence>
<evidence type="ECO:0000259" key="4">
    <source>
        <dbReference type="Pfam" id="PF00174"/>
    </source>
</evidence>